<comment type="caution">
    <text evidence="6">The sequence shown here is derived from an EMBL/GenBank/DDBJ whole genome shotgun (WGS) entry which is preliminary data.</text>
</comment>
<evidence type="ECO:0000256" key="2">
    <source>
        <dbReference type="ARBA" id="ARBA00023043"/>
    </source>
</evidence>
<reference evidence="6 7" key="1">
    <citation type="submission" date="2020-01" db="EMBL/GenBank/DDBJ databases">
        <title>Identification and distribution of gene clusters putatively required for synthesis of sphingolipid metabolism inhibitors in phylogenetically diverse species of the filamentous fungus Fusarium.</title>
        <authorList>
            <person name="Kim H.-S."/>
            <person name="Busman M."/>
            <person name="Brown D.W."/>
            <person name="Divon H."/>
            <person name="Uhlig S."/>
            <person name="Proctor R.H."/>
        </authorList>
    </citation>
    <scope>NUCLEOTIDE SEQUENCE [LARGE SCALE GENOMIC DNA]</scope>
    <source>
        <strain evidence="6 7">NRRL 20459</strain>
    </source>
</reference>
<name>A0A8H4L045_9HYPO</name>
<accession>A0A8H4L045</accession>
<dbReference type="EMBL" id="JAADYS010002208">
    <property type="protein sequence ID" value="KAF4459260.1"/>
    <property type="molecule type" value="Genomic_DNA"/>
</dbReference>
<feature type="coiled-coil region" evidence="4">
    <location>
        <begin position="789"/>
        <end position="816"/>
    </location>
</feature>
<keyword evidence="2 3" id="KW-0040">ANK repeat</keyword>
<dbReference type="Proteomes" id="UP000554235">
    <property type="component" value="Unassembled WGS sequence"/>
</dbReference>
<dbReference type="AlphaFoldDB" id="A0A8H4L045"/>
<dbReference type="PROSITE" id="PS50297">
    <property type="entry name" value="ANK_REP_REGION"/>
    <property type="match status" value="2"/>
</dbReference>
<dbReference type="Pfam" id="PF12796">
    <property type="entry name" value="Ank_2"/>
    <property type="match status" value="5"/>
</dbReference>
<dbReference type="InterPro" id="IPR036770">
    <property type="entry name" value="Ankyrin_rpt-contain_sf"/>
</dbReference>
<evidence type="ECO:0000256" key="4">
    <source>
        <dbReference type="SAM" id="Coils"/>
    </source>
</evidence>
<gene>
    <name evidence="6" type="ORF">FALBO_13982</name>
</gene>
<organism evidence="6 7">
    <name type="scientific">Fusarium albosuccineum</name>
    <dbReference type="NCBI Taxonomy" id="1237068"/>
    <lineage>
        <taxon>Eukaryota</taxon>
        <taxon>Fungi</taxon>
        <taxon>Dikarya</taxon>
        <taxon>Ascomycota</taxon>
        <taxon>Pezizomycotina</taxon>
        <taxon>Sordariomycetes</taxon>
        <taxon>Hypocreomycetidae</taxon>
        <taxon>Hypocreales</taxon>
        <taxon>Nectriaceae</taxon>
        <taxon>Fusarium</taxon>
        <taxon>Fusarium decemcellulare species complex</taxon>
    </lineage>
</organism>
<evidence type="ECO:0000256" key="5">
    <source>
        <dbReference type="SAM" id="MobiDB-lite"/>
    </source>
</evidence>
<evidence type="ECO:0000313" key="6">
    <source>
        <dbReference type="EMBL" id="KAF4459260.1"/>
    </source>
</evidence>
<feature type="region of interest" description="Disordered" evidence="5">
    <location>
        <begin position="1"/>
        <end position="32"/>
    </location>
</feature>
<dbReference type="PANTHER" id="PTHR24123">
    <property type="entry name" value="ANKYRIN REPEAT-CONTAINING"/>
    <property type="match status" value="1"/>
</dbReference>
<dbReference type="PROSITE" id="PS50088">
    <property type="entry name" value="ANK_REPEAT"/>
    <property type="match status" value="2"/>
</dbReference>
<dbReference type="InterPro" id="IPR051165">
    <property type="entry name" value="Multifunctional_ANK_Repeat"/>
</dbReference>
<sequence length="880" mass="98612">MAEQRDSFTGNLLSEKNCPQTSRQESNPETTKLRGIANRLGLGSEHYDHHRLLLLAVKQEKVDVMKVLLKGPRASVNEHDADGRTPLSRAVDIGNEEVVECLLGAENIQVDAADKDGSTPLWRAMEKSDGQGKQTMAASIIRKVNVNVPSNTGHCPLLWAIEKEIQQSRTRSSRSLQPWQSFSAATPQDSILSLLLKREDLDVEQIESEGRGPLLLAVKDGTPAILNKLLDTGRFNVNSRDENGRTPLLLAAAGCHQEMIGSLLKQPEIKVCSRDKSGRTPLIWTILSGKFHNMEFFLQRSDSGINVPDNNGRTPLSWAAQTGTLAIVKSLLETSGVDRNKQDDHGRTPLSWAVENERRNVENVNPFQPRQQENERIVELLVEPKNLSSDKNGRTPLSWAAASADLAIVKYLVNYQGVDIEERDGDGRTPLSWGAEQGCQEVVDYFLTETIADVDSKDYEGRTPLYWATSAGNKGAMRRLLERDTGTLHMMAENRPDLVKLLLDFGYDACKRNSDGKIPLHDAVSAGNLESVKLLISKSPESVNYEDIAGRTPLKLAVARNPQIVKTLVESLAKVDEIEPSEWFNGKEQGQTGIVCLSKQSQRQSLHFTSSNKFSEELAEHSSAFEPRMRLFLCKDSPPAWRHEDFLGFKIPRTDDKLLFDLKPGRPPNSSFQKVCFYLATSFPTCPMSWCLKQSELLDMRELIISWAIIQHPTRSIGSTSRPTDFLSTLQSSSIPDDGAQFCIQFINELEGRWTRLLKGVENHLRNHRLVDFGNAPNAFAPFDESNDFRRSENLIQELQRDLSNLANLRDILNNHIQQALSFINKYCHLYNDGKGEKQAQDTIAQLELRGTSDLDRSDQMLRDLLTFVLYGGMFCGSQH</sequence>
<feature type="repeat" description="ANK" evidence="3">
    <location>
        <begin position="515"/>
        <end position="547"/>
    </location>
</feature>
<dbReference type="Gene3D" id="1.25.40.20">
    <property type="entry name" value="Ankyrin repeat-containing domain"/>
    <property type="match status" value="4"/>
</dbReference>
<keyword evidence="4" id="KW-0175">Coiled coil</keyword>
<protein>
    <submittedName>
        <fullName evidence="6">Ankyrin repeat domain-containing 50</fullName>
    </submittedName>
</protein>
<feature type="compositionally biased region" description="Polar residues" evidence="5">
    <location>
        <begin position="7"/>
        <end position="30"/>
    </location>
</feature>
<evidence type="ECO:0000256" key="1">
    <source>
        <dbReference type="ARBA" id="ARBA00022737"/>
    </source>
</evidence>
<dbReference type="OrthoDB" id="5428055at2759"/>
<evidence type="ECO:0000313" key="7">
    <source>
        <dbReference type="Proteomes" id="UP000554235"/>
    </source>
</evidence>
<dbReference type="SUPFAM" id="SSF48403">
    <property type="entry name" value="Ankyrin repeat"/>
    <property type="match status" value="2"/>
</dbReference>
<proteinExistence type="predicted"/>
<evidence type="ECO:0000256" key="3">
    <source>
        <dbReference type="PROSITE-ProRule" id="PRU00023"/>
    </source>
</evidence>
<feature type="repeat" description="ANK" evidence="3">
    <location>
        <begin position="311"/>
        <end position="344"/>
    </location>
</feature>
<dbReference type="SMART" id="SM00248">
    <property type="entry name" value="ANK"/>
    <property type="match status" value="13"/>
</dbReference>
<dbReference type="PANTHER" id="PTHR24123:SF33">
    <property type="entry name" value="PROTEIN HOS4"/>
    <property type="match status" value="1"/>
</dbReference>
<keyword evidence="1" id="KW-0677">Repeat</keyword>
<dbReference type="InterPro" id="IPR002110">
    <property type="entry name" value="Ankyrin_rpt"/>
</dbReference>
<keyword evidence="7" id="KW-1185">Reference proteome</keyword>